<accession>A0A9D4LMY4</accession>
<protein>
    <submittedName>
        <fullName evidence="2">Uncharacterized protein</fullName>
    </submittedName>
</protein>
<dbReference type="AlphaFoldDB" id="A0A9D4LMY4"/>
<reference evidence="2" key="1">
    <citation type="journal article" date="2019" name="bioRxiv">
        <title>The Genome of the Zebra Mussel, Dreissena polymorpha: A Resource for Invasive Species Research.</title>
        <authorList>
            <person name="McCartney M.A."/>
            <person name="Auch B."/>
            <person name="Kono T."/>
            <person name="Mallez S."/>
            <person name="Zhang Y."/>
            <person name="Obille A."/>
            <person name="Becker A."/>
            <person name="Abrahante J.E."/>
            <person name="Garbe J."/>
            <person name="Badalamenti J.P."/>
            <person name="Herman A."/>
            <person name="Mangelson H."/>
            <person name="Liachko I."/>
            <person name="Sullivan S."/>
            <person name="Sone E.D."/>
            <person name="Koren S."/>
            <person name="Silverstein K.A.T."/>
            <person name="Beckman K.B."/>
            <person name="Gohl D.M."/>
        </authorList>
    </citation>
    <scope>NUCLEOTIDE SEQUENCE</scope>
    <source>
        <strain evidence="2">Duluth1</strain>
        <tissue evidence="2">Whole animal</tissue>
    </source>
</reference>
<feature type="compositionally biased region" description="Polar residues" evidence="1">
    <location>
        <begin position="15"/>
        <end position="25"/>
    </location>
</feature>
<evidence type="ECO:0000256" key="1">
    <source>
        <dbReference type="SAM" id="MobiDB-lite"/>
    </source>
</evidence>
<proteinExistence type="predicted"/>
<sequence length="74" mass="8141">MGPRPSGHLQENHRLCQTVSQTSGASARDSKKSAKMPRPSWYLQETHRRCETVIQTVGSPAGDSQTVYDVGKTI</sequence>
<evidence type="ECO:0000313" key="2">
    <source>
        <dbReference type="EMBL" id="KAH3860824.1"/>
    </source>
</evidence>
<dbReference type="Proteomes" id="UP000828390">
    <property type="component" value="Unassembled WGS sequence"/>
</dbReference>
<name>A0A9D4LMY4_DREPO</name>
<evidence type="ECO:0000313" key="3">
    <source>
        <dbReference type="Proteomes" id="UP000828390"/>
    </source>
</evidence>
<dbReference type="EMBL" id="JAIWYP010000002">
    <property type="protein sequence ID" value="KAH3860824.1"/>
    <property type="molecule type" value="Genomic_DNA"/>
</dbReference>
<comment type="caution">
    <text evidence="2">The sequence shown here is derived from an EMBL/GenBank/DDBJ whole genome shotgun (WGS) entry which is preliminary data.</text>
</comment>
<feature type="region of interest" description="Disordered" evidence="1">
    <location>
        <begin position="1"/>
        <end position="40"/>
    </location>
</feature>
<keyword evidence="3" id="KW-1185">Reference proteome</keyword>
<gene>
    <name evidence="2" type="ORF">DPMN_023747</name>
</gene>
<reference evidence="2" key="2">
    <citation type="submission" date="2020-11" db="EMBL/GenBank/DDBJ databases">
        <authorList>
            <person name="McCartney M.A."/>
            <person name="Auch B."/>
            <person name="Kono T."/>
            <person name="Mallez S."/>
            <person name="Becker A."/>
            <person name="Gohl D.M."/>
            <person name="Silverstein K.A.T."/>
            <person name="Koren S."/>
            <person name="Bechman K.B."/>
            <person name="Herman A."/>
            <person name="Abrahante J.E."/>
            <person name="Garbe J."/>
        </authorList>
    </citation>
    <scope>NUCLEOTIDE SEQUENCE</scope>
    <source>
        <strain evidence="2">Duluth1</strain>
        <tissue evidence="2">Whole animal</tissue>
    </source>
</reference>
<organism evidence="2 3">
    <name type="scientific">Dreissena polymorpha</name>
    <name type="common">Zebra mussel</name>
    <name type="synonym">Mytilus polymorpha</name>
    <dbReference type="NCBI Taxonomy" id="45954"/>
    <lineage>
        <taxon>Eukaryota</taxon>
        <taxon>Metazoa</taxon>
        <taxon>Spiralia</taxon>
        <taxon>Lophotrochozoa</taxon>
        <taxon>Mollusca</taxon>
        <taxon>Bivalvia</taxon>
        <taxon>Autobranchia</taxon>
        <taxon>Heteroconchia</taxon>
        <taxon>Euheterodonta</taxon>
        <taxon>Imparidentia</taxon>
        <taxon>Neoheterodontei</taxon>
        <taxon>Myida</taxon>
        <taxon>Dreissenoidea</taxon>
        <taxon>Dreissenidae</taxon>
        <taxon>Dreissena</taxon>
    </lineage>
</organism>